<reference evidence="2" key="1">
    <citation type="journal article" date="2023" name="bioRxiv">
        <title>Complete genome of the Medicago anthracnose fungus, Colletotrichum destructivum, reveals a mini-chromosome-like region within a core chromosome.</title>
        <authorList>
            <person name="Lapalu N."/>
            <person name="Simon A."/>
            <person name="Lu A."/>
            <person name="Plaumann P.-L."/>
            <person name="Amselem J."/>
            <person name="Pigne S."/>
            <person name="Auger A."/>
            <person name="Koch C."/>
            <person name="Dallery J.-F."/>
            <person name="O'Connell R.J."/>
        </authorList>
    </citation>
    <scope>NUCLEOTIDE SEQUENCE [LARGE SCALE GENOMIC DNA]</scope>
    <source>
        <strain evidence="2">CBS 520.97</strain>
    </source>
</reference>
<protein>
    <recommendedName>
        <fullName evidence="3">Mut7-C RNAse domain-containing protein</fullName>
    </recommendedName>
</protein>
<organism evidence="1 2">
    <name type="scientific">Colletotrichum destructivum</name>
    <dbReference type="NCBI Taxonomy" id="34406"/>
    <lineage>
        <taxon>Eukaryota</taxon>
        <taxon>Fungi</taxon>
        <taxon>Dikarya</taxon>
        <taxon>Ascomycota</taxon>
        <taxon>Pezizomycotina</taxon>
        <taxon>Sordariomycetes</taxon>
        <taxon>Hypocreomycetidae</taxon>
        <taxon>Glomerellales</taxon>
        <taxon>Glomerellaceae</taxon>
        <taxon>Colletotrichum</taxon>
        <taxon>Colletotrichum destructivum species complex</taxon>
    </lineage>
</organism>
<proteinExistence type="predicted"/>
<gene>
    <name evidence="1" type="ORF">CDEST_00291</name>
</gene>
<dbReference type="EMBL" id="CP137305">
    <property type="protein sequence ID" value="WQF75277.1"/>
    <property type="molecule type" value="Genomic_DNA"/>
</dbReference>
<dbReference type="Proteomes" id="UP001322277">
    <property type="component" value="Chromosome 1"/>
</dbReference>
<dbReference type="GeneID" id="87936794"/>
<keyword evidence="2" id="KW-1185">Reference proteome</keyword>
<dbReference type="RefSeq" id="XP_062772501.1">
    <property type="nucleotide sequence ID" value="XM_062916450.1"/>
</dbReference>
<evidence type="ECO:0008006" key="3">
    <source>
        <dbReference type="Google" id="ProtNLM"/>
    </source>
</evidence>
<evidence type="ECO:0000313" key="1">
    <source>
        <dbReference type="EMBL" id="WQF75277.1"/>
    </source>
</evidence>
<evidence type="ECO:0000313" key="2">
    <source>
        <dbReference type="Proteomes" id="UP001322277"/>
    </source>
</evidence>
<accession>A0AAX4HW24</accession>
<name>A0AAX4HW24_9PEZI</name>
<dbReference type="AlphaFoldDB" id="A0AAX4HW24"/>
<sequence>MSEGSEMGEEFALRVSTRPATWLCPVCTYVFQQTKHYGKVKRVVPDVQTLEGFRQAALDKCFVCYRIWNIGEGSSRAWVAMQPDA</sequence>
<dbReference type="KEGG" id="cdet:87936794"/>